<evidence type="ECO:0000313" key="2">
    <source>
        <dbReference type="Proteomes" id="UP000499080"/>
    </source>
</evidence>
<dbReference type="AlphaFoldDB" id="A0A4Y2MC05"/>
<evidence type="ECO:0000313" key="1">
    <source>
        <dbReference type="EMBL" id="GBN24024.1"/>
    </source>
</evidence>
<gene>
    <name evidence="1" type="ORF">AVEN_14279_1</name>
</gene>
<proteinExistence type="predicted"/>
<sequence>MKREEEDRLVVGETVHHPDKSWKLNISATPQRAGSKVFLSWNSGRKRSFDSRFGAEIRDCILVIENFEGSCQPETLYLFRPSSVTPLSQTLAE</sequence>
<keyword evidence="2" id="KW-1185">Reference proteome</keyword>
<accession>A0A4Y2MC05</accession>
<dbReference type="Proteomes" id="UP000499080">
    <property type="component" value="Unassembled WGS sequence"/>
</dbReference>
<protein>
    <submittedName>
        <fullName evidence="1">Uncharacterized protein</fullName>
    </submittedName>
</protein>
<dbReference type="EMBL" id="BGPR01007069">
    <property type="protein sequence ID" value="GBN24024.1"/>
    <property type="molecule type" value="Genomic_DNA"/>
</dbReference>
<comment type="caution">
    <text evidence="1">The sequence shown here is derived from an EMBL/GenBank/DDBJ whole genome shotgun (WGS) entry which is preliminary data.</text>
</comment>
<organism evidence="1 2">
    <name type="scientific">Araneus ventricosus</name>
    <name type="common">Orbweaver spider</name>
    <name type="synonym">Epeira ventricosa</name>
    <dbReference type="NCBI Taxonomy" id="182803"/>
    <lineage>
        <taxon>Eukaryota</taxon>
        <taxon>Metazoa</taxon>
        <taxon>Ecdysozoa</taxon>
        <taxon>Arthropoda</taxon>
        <taxon>Chelicerata</taxon>
        <taxon>Arachnida</taxon>
        <taxon>Araneae</taxon>
        <taxon>Araneomorphae</taxon>
        <taxon>Entelegynae</taxon>
        <taxon>Araneoidea</taxon>
        <taxon>Araneidae</taxon>
        <taxon>Araneus</taxon>
    </lineage>
</organism>
<name>A0A4Y2MC05_ARAVE</name>
<reference evidence="1 2" key="1">
    <citation type="journal article" date="2019" name="Sci. Rep.">
        <title>Orb-weaving spider Araneus ventricosus genome elucidates the spidroin gene catalogue.</title>
        <authorList>
            <person name="Kono N."/>
            <person name="Nakamura H."/>
            <person name="Ohtoshi R."/>
            <person name="Moran D.A.P."/>
            <person name="Shinohara A."/>
            <person name="Yoshida Y."/>
            <person name="Fujiwara M."/>
            <person name="Mori M."/>
            <person name="Tomita M."/>
            <person name="Arakawa K."/>
        </authorList>
    </citation>
    <scope>NUCLEOTIDE SEQUENCE [LARGE SCALE GENOMIC DNA]</scope>
</reference>